<dbReference type="AlphaFoldDB" id="A0A252BRD7"/>
<protein>
    <submittedName>
        <fullName evidence="2">GCN5 family acetyltransferase</fullName>
    </submittedName>
</protein>
<dbReference type="OrthoDB" id="359414at2"/>
<dbReference type="EMBL" id="JOPJ01000050">
    <property type="protein sequence ID" value="OUJ10356.1"/>
    <property type="molecule type" value="Genomic_DNA"/>
</dbReference>
<sequence>MNTSRADTIWRLMTPDDLDHVTALAATVHPDYPEDTAIFAERLRLAPDGCLILTGAGTLCGYLISHPWRGLLSPPLNTLLGALPAPAERWYIHDLALAPHARGQGYAQMAIAKAEDAARAHGLGTLTLTSTRHALQFWARQGFAAEETSVEEQAILASYDPKACLLSRRVG</sequence>
<evidence type="ECO:0000313" key="3">
    <source>
        <dbReference type="Proteomes" id="UP000194931"/>
    </source>
</evidence>
<dbReference type="Gene3D" id="3.40.630.30">
    <property type="match status" value="1"/>
</dbReference>
<keyword evidence="3" id="KW-1185">Reference proteome</keyword>
<dbReference type="PROSITE" id="PS51186">
    <property type="entry name" value="GNAT"/>
    <property type="match status" value="1"/>
</dbReference>
<evidence type="ECO:0000259" key="1">
    <source>
        <dbReference type="PROSITE" id="PS51186"/>
    </source>
</evidence>
<name>A0A252BRD7_9PROT</name>
<gene>
    <name evidence="2" type="ORF">HK26_08675</name>
</gene>
<proteinExistence type="predicted"/>
<dbReference type="SUPFAM" id="SSF55729">
    <property type="entry name" value="Acyl-CoA N-acyltransferases (Nat)"/>
    <property type="match status" value="1"/>
</dbReference>
<feature type="domain" description="N-acetyltransferase" evidence="1">
    <location>
        <begin position="8"/>
        <end position="171"/>
    </location>
</feature>
<accession>A0A252BRD7</accession>
<keyword evidence="2" id="KW-0808">Transferase</keyword>
<organism evidence="2 3">
    <name type="scientific">Acetobacter okinawensis</name>
    <dbReference type="NCBI Taxonomy" id="1076594"/>
    <lineage>
        <taxon>Bacteria</taxon>
        <taxon>Pseudomonadati</taxon>
        <taxon>Pseudomonadota</taxon>
        <taxon>Alphaproteobacteria</taxon>
        <taxon>Acetobacterales</taxon>
        <taxon>Acetobacteraceae</taxon>
        <taxon>Acetobacter</taxon>
    </lineage>
</organism>
<evidence type="ECO:0000313" key="2">
    <source>
        <dbReference type="EMBL" id="OUJ10356.1"/>
    </source>
</evidence>
<dbReference type="Pfam" id="PF00583">
    <property type="entry name" value="Acetyltransf_1"/>
    <property type="match status" value="1"/>
</dbReference>
<reference evidence="3" key="1">
    <citation type="submission" date="2014-06" db="EMBL/GenBank/DDBJ databases">
        <authorList>
            <person name="Winans N.J."/>
            <person name="Newell P.D."/>
            <person name="Douglas A.E."/>
        </authorList>
    </citation>
    <scope>NUCLEOTIDE SEQUENCE [LARGE SCALE GENOMIC DNA]</scope>
</reference>
<dbReference type="STRING" id="1236501.GCA_000613865_01781"/>
<dbReference type="GO" id="GO:0016747">
    <property type="term" value="F:acyltransferase activity, transferring groups other than amino-acyl groups"/>
    <property type="evidence" value="ECO:0007669"/>
    <property type="project" value="InterPro"/>
</dbReference>
<comment type="caution">
    <text evidence="2">The sequence shown here is derived from an EMBL/GenBank/DDBJ whole genome shotgun (WGS) entry which is preliminary data.</text>
</comment>
<dbReference type="Proteomes" id="UP000194931">
    <property type="component" value="Unassembled WGS sequence"/>
</dbReference>
<dbReference type="RefSeq" id="WP_086639978.1">
    <property type="nucleotide sequence ID" value="NZ_JOPJ01000050.1"/>
</dbReference>
<dbReference type="InterPro" id="IPR016181">
    <property type="entry name" value="Acyl_CoA_acyltransferase"/>
</dbReference>
<dbReference type="InterPro" id="IPR000182">
    <property type="entry name" value="GNAT_dom"/>
</dbReference>
<dbReference type="eggNOG" id="COG0456">
    <property type="taxonomic scope" value="Bacteria"/>
</dbReference>
<dbReference type="CDD" id="cd04301">
    <property type="entry name" value="NAT_SF"/>
    <property type="match status" value="1"/>
</dbReference>